<evidence type="ECO:0000313" key="3">
    <source>
        <dbReference type="Proteomes" id="UP000002941"/>
    </source>
</evidence>
<feature type="region of interest" description="Disordered" evidence="1">
    <location>
        <begin position="60"/>
        <end position="165"/>
    </location>
</feature>
<dbReference type="OrthoDB" id="3268823at2"/>
<dbReference type="RefSeq" id="WP_008731593.1">
    <property type="nucleotide sequence ID" value="NZ_AKFT01000113.1"/>
</dbReference>
<accession>J0NBJ2</accession>
<dbReference type="PATRIC" id="fig|1125718.3.peg.1491"/>
<proteinExistence type="predicted"/>
<gene>
    <name evidence="2" type="ORF">HMPREF1318_0314</name>
</gene>
<reference evidence="2 3" key="1">
    <citation type="submission" date="2012-05" db="EMBL/GenBank/DDBJ databases">
        <authorList>
            <person name="Harkins D.M."/>
            <person name="Madupu R."/>
            <person name="Durkin A.S."/>
            <person name="Torralba M."/>
            <person name="Methe B."/>
            <person name="Sutton G.G."/>
            <person name="Nelson K.E."/>
        </authorList>
    </citation>
    <scope>NUCLEOTIDE SEQUENCE [LARGE SCALE GENOMIC DNA]</scope>
    <source>
        <strain evidence="2 3">F0489</strain>
    </source>
</reference>
<feature type="compositionally biased region" description="Basic and acidic residues" evidence="1">
    <location>
        <begin position="10"/>
        <end position="25"/>
    </location>
</feature>
<evidence type="ECO:0000313" key="2">
    <source>
        <dbReference type="EMBL" id="EJF44349.1"/>
    </source>
</evidence>
<dbReference type="eggNOG" id="ENOG50337UP">
    <property type="taxonomic scope" value="Bacteria"/>
</dbReference>
<dbReference type="EMBL" id="AKFT01000113">
    <property type="protein sequence ID" value="EJF44349.1"/>
    <property type="molecule type" value="Genomic_DNA"/>
</dbReference>
<comment type="caution">
    <text evidence="2">The sequence shown here is derived from an EMBL/GenBank/DDBJ whole genome shotgun (WGS) entry which is preliminary data.</text>
</comment>
<feature type="compositionally biased region" description="Low complexity" evidence="1">
    <location>
        <begin position="128"/>
        <end position="165"/>
    </location>
</feature>
<name>J0NBJ2_9ACTO</name>
<dbReference type="Proteomes" id="UP000002941">
    <property type="component" value="Unassembled WGS sequence"/>
</dbReference>
<organism evidence="2 3">
    <name type="scientific">Actinomyces massiliensis F0489</name>
    <dbReference type="NCBI Taxonomy" id="1125718"/>
    <lineage>
        <taxon>Bacteria</taxon>
        <taxon>Bacillati</taxon>
        <taxon>Actinomycetota</taxon>
        <taxon>Actinomycetes</taxon>
        <taxon>Actinomycetales</taxon>
        <taxon>Actinomycetaceae</taxon>
        <taxon>Actinomyces</taxon>
    </lineage>
</organism>
<dbReference type="AlphaFoldDB" id="J0NBJ2"/>
<sequence>MHDSNTTPGHEPDDRDRPEADHDSADGIGTDAAGTGGAAPQHDIDAEFAAMMEGLALPSEMQADLESMDSLDSLDSLESLESLDEPGPSVVSVDDVPHNTYTAPKEPLTGGGQSDQRIDRDGPDSDQGADAESPASSASSASSATSSSTASDAGPAESASSESPRAVKVAVVLTPLASADALAAMCAMSDLECTVVPARSGAFAVKEFVSAHAEWDVSELLGGADTEPAEAADLASALSRLSRAGVVLLTADLATDVGIESGLSGTITARRYVDGKAGEDAAAGLLLASVDQEVEDVLLGIASADGIEGALKSSEVKTSRAMRWLARGLRRPRGGKS</sequence>
<feature type="region of interest" description="Disordered" evidence="1">
    <location>
        <begin position="1"/>
        <end position="46"/>
    </location>
</feature>
<feature type="compositionally biased region" description="Low complexity" evidence="1">
    <location>
        <begin position="64"/>
        <end position="80"/>
    </location>
</feature>
<keyword evidence="3" id="KW-1185">Reference proteome</keyword>
<evidence type="ECO:0000256" key="1">
    <source>
        <dbReference type="SAM" id="MobiDB-lite"/>
    </source>
</evidence>
<protein>
    <submittedName>
        <fullName evidence="2">Uncharacterized protein</fullName>
    </submittedName>
</protein>